<comment type="caution">
    <text evidence="2">The sequence shown here is derived from an EMBL/GenBank/DDBJ whole genome shotgun (WGS) entry which is preliminary data.</text>
</comment>
<accession>A0A9D2NSW1</accession>
<evidence type="ECO:0000313" key="3">
    <source>
        <dbReference type="Proteomes" id="UP000823894"/>
    </source>
</evidence>
<dbReference type="Proteomes" id="UP000823894">
    <property type="component" value="Unassembled WGS sequence"/>
</dbReference>
<sequence>MAKARIIIADTDESYIQSIQLKFIEEFFEKIDLEIITDKEYFEQLFSAPQKAEILIVSEDLYDLSLQKHNISYVFLMTEQYEEEQTADLNLTRIFKYTSIKEIFNEIAGKSADALNIEDNVKKETQVVLVTSAAGGVGKTTVAMGLCTSLVRNYKRVLYVNASRMHTFQQMLENPAPISSSDIYAKLSVADDNIYNELKYSLRMEQFKYLPPFKAALMSLGLEYSVFKKIVNSAKHANDYDYIVVDADEAFDEDKAELIGIANRVVVVTSQSKASVFATNVLVRNINGINNEKYIFICNNFDKDNANALISPEISMKFSVTEYIEHISHIEQLSLKELGDNKGIQKIAYWIM</sequence>
<reference evidence="2" key="1">
    <citation type="journal article" date="2021" name="PeerJ">
        <title>Extensive microbial diversity within the chicken gut microbiome revealed by metagenomics and culture.</title>
        <authorList>
            <person name="Gilroy R."/>
            <person name="Ravi A."/>
            <person name="Getino M."/>
            <person name="Pursley I."/>
            <person name="Horton D.L."/>
            <person name="Alikhan N.F."/>
            <person name="Baker D."/>
            <person name="Gharbi K."/>
            <person name="Hall N."/>
            <person name="Watson M."/>
            <person name="Adriaenssens E.M."/>
            <person name="Foster-Nyarko E."/>
            <person name="Jarju S."/>
            <person name="Secka A."/>
            <person name="Antonio M."/>
            <person name="Oren A."/>
            <person name="Chaudhuri R.R."/>
            <person name="La Ragione R."/>
            <person name="Hildebrand F."/>
            <person name="Pallen M.J."/>
        </authorList>
    </citation>
    <scope>NUCLEOTIDE SEQUENCE</scope>
    <source>
        <strain evidence="2">ChiGjej1B1-1692</strain>
    </source>
</reference>
<reference evidence="2" key="2">
    <citation type="submission" date="2021-04" db="EMBL/GenBank/DDBJ databases">
        <authorList>
            <person name="Gilroy R."/>
        </authorList>
    </citation>
    <scope>NUCLEOTIDE SEQUENCE</scope>
    <source>
        <strain evidence="2">ChiGjej1B1-1692</strain>
    </source>
</reference>
<dbReference type="AlphaFoldDB" id="A0A9D2NSW1"/>
<evidence type="ECO:0000313" key="2">
    <source>
        <dbReference type="EMBL" id="HJC37847.1"/>
    </source>
</evidence>
<dbReference type="Gene3D" id="3.40.50.10850">
    <property type="entry name" value="Ntrc-like two-domain protein"/>
    <property type="match status" value="1"/>
</dbReference>
<dbReference type="InterPro" id="IPR050678">
    <property type="entry name" value="DNA_Partitioning_ATPase"/>
</dbReference>
<dbReference type="PANTHER" id="PTHR13696">
    <property type="entry name" value="P-LOOP CONTAINING NUCLEOSIDE TRIPHOSPHATE HYDROLASE"/>
    <property type="match status" value="1"/>
</dbReference>
<dbReference type="EMBL" id="DWWK01000024">
    <property type="protein sequence ID" value="HJC37847.1"/>
    <property type="molecule type" value="Genomic_DNA"/>
</dbReference>
<organism evidence="2 3">
    <name type="scientific">Candidatus Mediterraneibacter faecigallinarum</name>
    <dbReference type="NCBI Taxonomy" id="2838669"/>
    <lineage>
        <taxon>Bacteria</taxon>
        <taxon>Bacillati</taxon>
        <taxon>Bacillota</taxon>
        <taxon>Clostridia</taxon>
        <taxon>Lachnospirales</taxon>
        <taxon>Lachnospiraceae</taxon>
        <taxon>Mediterraneibacter</taxon>
    </lineage>
</organism>
<dbReference type="InterPro" id="IPR027417">
    <property type="entry name" value="P-loop_NTPase"/>
</dbReference>
<dbReference type="SUPFAM" id="SSF52540">
    <property type="entry name" value="P-loop containing nucleoside triphosphate hydrolases"/>
    <property type="match status" value="1"/>
</dbReference>
<proteinExistence type="predicted"/>
<gene>
    <name evidence="2" type="ORF">H9757_02090</name>
</gene>
<dbReference type="PANTHER" id="PTHR13696:SF99">
    <property type="entry name" value="COBYRINIC ACID AC-DIAMIDE SYNTHASE"/>
    <property type="match status" value="1"/>
</dbReference>
<evidence type="ECO:0000259" key="1">
    <source>
        <dbReference type="Pfam" id="PF13614"/>
    </source>
</evidence>
<dbReference type="Pfam" id="PF13614">
    <property type="entry name" value="AAA_31"/>
    <property type="match status" value="1"/>
</dbReference>
<dbReference type="InterPro" id="IPR025669">
    <property type="entry name" value="AAA_dom"/>
</dbReference>
<name>A0A9D2NSW1_9FIRM</name>
<feature type="domain" description="AAA" evidence="1">
    <location>
        <begin position="126"/>
        <end position="292"/>
    </location>
</feature>
<dbReference type="Gene3D" id="3.40.50.300">
    <property type="entry name" value="P-loop containing nucleotide triphosphate hydrolases"/>
    <property type="match status" value="1"/>
</dbReference>
<protein>
    <submittedName>
        <fullName evidence="2">AAA family ATPase</fullName>
    </submittedName>
</protein>